<dbReference type="PANTHER" id="PTHR30572:SF4">
    <property type="entry name" value="ABC TRANSPORTER PERMEASE YTRF"/>
    <property type="match status" value="1"/>
</dbReference>
<keyword evidence="11" id="KW-1185">Reference proteome</keyword>
<evidence type="ECO:0000259" key="9">
    <source>
        <dbReference type="Pfam" id="PF12704"/>
    </source>
</evidence>
<dbReference type="GO" id="GO:0005886">
    <property type="term" value="C:plasma membrane"/>
    <property type="evidence" value="ECO:0007669"/>
    <property type="project" value="UniProtKB-SubCell"/>
</dbReference>
<dbReference type="InterPro" id="IPR003838">
    <property type="entry name" value="ABC3_permease_C"/>
</dbReference>
<dbReference type="Pfam" id="PF02687">
    <property type="entry name" value="FtsX"/>
    <property type="match status" value="2"/>
</dbReference>
<evidence type="ECO:0000313" key="10">
    <source>
        <dbReference type="EMBL" id="QOY87331.1"/>
    </source>
</evidence>
<comment type="subcellular location">
    <subcellularLocation>
        <location evidence="1">Cell membrane</location>
        <topology evidence="1">Multi-pass membrane protein</topology>
    </subcellularLocation>
</comment>
<keyword evidence="2" id="KW-1003">Cell membrane</keyword>
<proteinExistence type="inferred from homology"/>
<feature type="transmembrane region" description="Helical" evidence="7">
    <location>
        <begin position="696"/>
        <end position="722"/>
    </location>
</feature>
<gene>
    <name evidence="10" type="ORF">IRI77_31970</name>
</gene>
<dbReference type="NCBIfam" id="TIGR03434">
    <property type="entry name" value="ADOP"/>
    <property type="match status" value="1"/>
</dbReference>
<dbReference type="InterPro" id="IPR025857">
    <property type="entry name" value="MacB_PCD"/>
</dbReference>
<keyword evidence="4 7" id="KW-1133">Transmembrane helix</keyword>
<dbReference type="PANTHER" id="PTHR30572">
    <property type="entry name" value="MEMBRANE COMPONENT OF TRANSPORTER-RELATED"/>
    <property type="match status" value="1"/>
</dbReference>
<dbReference type="RefSeq" id="WP_194449000.1">
    <property type="nucleotide sequence ID" value="NZ_CP063849.1"/>
</dbReference>
<reference evidence="10 11" key="1">
    <citation type="submission" date="2020-10" db="EMBL/GenBank/DDBJ databases">
        <title>Complete genome sequence of Paludibaculum fermentans P105T, a facultatively anaerobic acidobacterium capable of dissimilatory Fe(III) reduction.</title>
        <authorList>
            <person name="Dedysh S.N."/>
            <person name="Beletsky A.V."/>
            <person name="Kulichevskaya I.S."/>
            <person name="Mardanov A.V."/>
            <person name="Ravin N.V."/>
        </authorList>
    </citation>
    <scope>NUCLEOTIDE SEQUENCE [LARGE SCALE GENOMIC DNA]</scope>
    <source>
        <strain evidence="10 11">P105</strain>
    </source>
</reference>
<evidence type="ECO:0000256" key="7">
    <source>
        <dbReference type="SAM" id="Phobius"/>
    </source>
</evidence>
<accession>A0A7S7NPC9</accession>
<comment type="similarity">
    <text evidence="6">Belongs to the ABC-4 integral membrane protein family.</text>
</comment>
<evidence type="ECO:0000259" key="8">
    <source>
        <dbReference type="Pfam" id="PF02687"/>
    </source>
</evidence>
<evidence type="ECO:0000256" key="5">
    <source>
        <dbReference type="ARBA" id="ARBA00023136"/>
    </source>
</evidence>
<feature type="domain" description="MacB-like periplasmic core" evidence="9">
    <location>
        <begin position="23"/>
        <end position="234"/>
    </location>
</feature>
<dbReference type="Pfam" id="PF12704">
    <property type="entry name" value="MacB_PCD"/>
    <property type="match status" value="1"/>
</dbReference>
<feature type="transmembrane region" description="Helical" evidence="7">
    <location>
        <begin position="426"/>
        <end position="446"/>
    </location>
</feature>
<dbReference type="KEGG" id="pfer:IRI77_31970"/>
<evidence type="ECO:0000313" key="11">
    <source>
        <dbReference type="Proteomes" id="UP000593892"/>
    </source>
</evidence>
<evidence type="ECO:0000256" key="4">
    <source>
        <dbReference type="ARBA" id="ARBA00022989"/>
    </source>
</evidence>
<keyword evidence="3 7" id="KW-0812">Transmembrane</keyword>
<dbReference type="EMBL" id="CP063849">
    <property type="protein sequence ID" value="QOY87331.1"/>
    <property type="molecule type" value="Genomic_DNA"/>
</dbReference>
<dbReference type="GO" id="GO:0022857">
    <property type="term" value="F:transmembrane transporter activity"/>
    <property type="evidence" value="ECO:0007669"/>
    <property type="project" value="TreeGrafter"/>
</dbReference>
<protein>
    <submittedName>
        <fullName evidence="10">ABC transporter permease</fullName>
    </submittedName>
</protein>
<feature type="transmembrane region" description="Helical" evidence="7">
    <location>
        <begin position="376"/>
        <end position="396"/>
    </location>
</feature>
<feature type="transmembrane region" description="Helical" evidence="7">
    <location>
        <begin position="751"/>
        <end position="772"/>
    </location>
</feature>
<name>A0A7S7NPC9_PALFE</name>
<sequence>MPMLEDLRFAIRMIRKSPGFASIAIFTLALAIGANSAIFSVVNGVLLKPLPYSETERLVGVWHTAPGLNFPLLNASPSTYFTYREEGRVFEQIGLYDNDSLTVTGLGEPEQVDAMEWTEGVLQVLRVAPALGRAFTAKDMQVGSPDTVMMSYSYWQRRFGGAADTVGRTLTVNGRPFEIIGILPQNFRFLDERADLFTPLQFKREALFVGNFSYESLARLKPGVTLEQANADVARMLPLMMEKFPMAPGISKQMFIDAKFGPKVRPLKEDVVGDAGNVLWVLMGVAGVVLAIACANVANLLLVRAEGRQQELALRTALGAHWTQIARKLLVESMTLGIIGGVLGLAVAWGGVKLLVSKGPANLPRLDQISIDGYVLLYTLGIALLSGLLFGLIPVFKYATPHLSLALRDGGRGSSEGREHHRTRKILVVSQVALALVLLISSGLMIRTFQSMREVQPGFQNPAQVLTMRITIPEAQVKDPVQVLQLQERLIQGIQGVPGVVSASMSNSVTMDGSNSNDPIFVEDFPSAEGKLPPIRRFKHIAPEAFKTMGNPLIAGRDLTWSDMYRMVPVVMINEALAREYWKDPAKALGRRIRETPTSAWREIIGVVGNEYDNGVHKEAPKIVYWPSLIPQFWGEKMNVRRSMTFIVRSPRVGSAAFLKEVQAAVWAVNPSLPTANVRTLQAIYDRSMVRTTFTLLMLALAGGVALILGVVGIYGVIAYAVSRRTREIGIRIALGAQQGQVQGLFLRDGAVLIAIGLVLGLAASAGVTRTLSTLLFGVKPMDAGTYAVVSAGLAAAALLACYLPARRATSVDPASALRSE</sequence>
<dbReference type="InterPro" id="IPR017800">
    <property type="entry name" value="ADOP"/>
</dbReference>
<feature type="domain" description="ABC3 transporter permease C-terminal" evidence="8">
    <location>
        <begin position="702"/>
        <end position="813"/>
    </location>
</feature>
<dbReference type="InterPro" id="IPR050250">
    <property type="entry name" value="Macrolide_Exporter_MacB"/>
</dbReference>
<feature type="transmembrane region" description="Helical" evidence="7">
    <location>
        <begin position="784"/>
        <end position="804"/>
    </location>
</feature>
<evidence type="ECO:0000256" key="3">
    <source>
        <dbReference type="ARBA" id="ARBA00022692"/>
    </source>
</evidence>
<keyword evidence="5 7" id="KW-0472">Membrane</keyword>
<feature type="transmembrane region" description="Helical" evidence="7">
    <location>
        <begin position="278"/>
        <end position="302"/>
    </location>
</feature>
<feature type="transmembrane region" description="Helical" evidence="7">
    <location>
        <begin position="336"/>
        <end position="356"/>
    </location>
</feature>
<evidence type="ECO:0000256" key="1">
    <source>
        <dbReference type="ARBA" id="ARBA00004651"/>
    </source>
</evidence>
<dbReference type="Proteomes" id="UP000593892">
    <property type="component" value="Chromosome"/>
</dbReference>
<organism evidence="10 11">
    <name type="scientific">Paludibaculum fermentans</name>
    <dbReference type="NCBI Taxonomy" id="1473598"/>
    <lineage>
        <taxon>Bacteria</taxon>
        <taxon>Pseudomonadati</taxon>
        <taxon>Acidobacteriota</taxon>
        <taxon>Terriglobia</taxon>
        <taxon>Bryobacterales</taxon>
        <taxon>Bryobacteraceae</taxon>
        <taxon>Paludibaculum</taxon>
    </lineage>
</organism>
<evidence type="ECO:0000256" key="2">
    <source>
        <dbReference type="ARBA" id="ARBA00022475"/>
    </source>
</evidence>
<dbReference type="AlphaFoldDB" id="A0A7S7NPC9"/>
<feature type="domain" description="ABC3 transporter permease C-terminal" evidence="8">
    <location>
        <begin position="285"/>
        <end position="400"/>
    </location>
</feature>
<evidence type="ECO:0000256" key="6">
    <source>
        <dbReference type="ARBA" id="ARBA00038076"/>
    </source>
</evidence>